<feature type="region of interest" description="Disordered" evidence="13">
    <location>
        <begin position="397"/>
        <end position="486"/>
    </location>
</feature>
<dbReference type="SMART" id="SM00239">
    <property type="entry name" value="C2"/>
    <property type="match status" value="2"/>
</dbReference>
<evidence type="ECO:0000256" key="2">
    <source>
        <dbReference type="ARBA" id="ARBA00022516"/>
    </source>
</evidence>
<gene>
    <name evidence="12" type="primary">PSD2</name>
    <name evidence="16" type="ORF">FA09DRAFT_336981</name>
</gene>
<dbReference type="AlphaFoldDB" id="A0A316ZGL1"/>
<evidence type="ECO:0000256" key="8">
    <source>
        <dbReference type="ARBA" id="ARBA00023209"/>
    </source>
</evidence>
<dbReference type="Pfam" id="PF02666">
    <property type="entry name" value="PS_Dcarbxylase"/>
    <property type="match status" value="1"/>
</dbReference>
<feature type="active site" description="Charge relay system; for autoendoproteolytic cleavage activity" evidence="12">
    <location>
        <position position="1108"/>
    </location>
</feature>
<dbReference type="InterPro" id="IPR033179">
    <property type="entry name" value="PSD_type2_pro"/>
</dbReference>
<dbReference type="Proteomes" id="UP000245946">
    <property type="component" value="Unassembled WGS sequence"/>
</dbReference>
<organism evidence="16 17">
    <name type="scientific">Tilletiopsis washingtonensis</name>
    <dbReference type="NCBI Taxonomy" id="58919"/>
    <lineage>
        <taxon>Eukaryota</taxon>
        <taxon>Fungi</taxon>
        <taxon>Dikarya</taxon>
        <taxon>Basidiomycota</taxon>
        <taxon>Ustilaginomycotina</taxon>
        <taxon>Exobasidiomycetes</taxon>
        <taxon>Entylomatales</taxon>
        <taxon>Entylomatales incertae sedis</taxon>
        <taxon>Tilletiopsis</taxon>
    </lineage>
</organism>
<keyword evidence="8 12" id="KW-0594">Phospholipid biosynthesis</keyword>
<feature type="modified residue" description="Pyruvic acid (Ser); by autocatalysis" evidence="12">
    <location>
        <position position="1195"/>
    </location>
</feature>
<feature type="domain" description="C2" evidence="14">
    <location>
        <begin position="480"/>
        <end position="601"/>
    </location>
</feature>
<dbReference type="GO" id="GO:0006646">
    <property type="term" value="P:phosphatidylethanolamine biosynthetic process"/>
    <property type="evidence" value="ECO:0007669"/>
    <property type="project" value="UniProtKB-UniRule"/>
</dbReference>
<feature type="region of interest" description="Disordered" evidence="13">
    <location>
        <begin position="338"/>
        <end position="384"/>
    </location>
</feature>
<keyword evidence="7 12" id="KW-0865">Zymogen</keyword>
<evidence type="ECO:0000259" key="15">
    <source>
        <dbReference type="PROSITE" id="PS50222"/>
    </source>
</evidence>
<comment type="subunit">
    <text evidence="12">Heterodimer of a large membrane-associated beta subunit and a small pyruvoyl-containing alpha subunit.</text>
</comment>
<evidence type="ECO:0000256" key="7">
    <source>
        <dbReference type="ARBA" id="ARBA00023145"/>
    </source>
</evidence>
<dbReference type="STRING" id="58919.A0A316ZGL1"/>
<feature type="chain" id="PRO_5023262904" description="Phosphatidylserine decarboxylase 2 alpha chain" evidence="12">
    <location>
        <begin position="1195"/>
        <end position="1241"/>
    </location>
</feature>
<keyword evidence="4" id="KW-0106">Calcium</keyword>
<dbReference type="PROSITE" id="PS00018">
    <property type="entry name" value="EF_HAND_1"/>
    <property type="match status" value="1"/>
</dbReference>
<dbReference type="CDD" id="cd00030">
    <property type="entry name" value="C2"/>
    <property type="match status" value="1"/>
</dbReference>
<dbReference type="InterPro" id="IPR000008">
    <property type="entry name" value="C2_dom"/>
</dbReference>
<keyword evidence="2 12" id="KW-0444">Lipid biosynthesis</keyword>
<feature type="compositionally biased region" description="Basic and acidic residues" evidence="13">
    <location>
        <begin position="121"/>
        <end position="136"/>
    </location>
</feature>
<feature type="compositionally biased region" description="Polar residues" evidence="13">
    <location>
        <begin position="441"/>
        <end position="453"/>
    </location>
</feature>
<dbReference type="SUPFAM" id="SSF49562">
    <property type="entry name" value="C2 domain (Calcium/lipid-binding domain, CaLB)"/>
    <property type="match status" value="2"/>
</dbReference>
<dbReference type="GO" id="GO:0005795">
    <property type="term" value="C:Golgi stack"/>
    <property type="evidence" value="ECO:0007669"/>
    <property type="project" value="UniProtKB-UniRule"/>
</dbReference>
<dbReference type="InterPro" id="IPR035892">
    <property type="entry name" value="C2_domain_sf"/>
</dbReference>
<evidence type="ECO:0000259" key="14">
    <source>
        <dbReference type="PROSITE" id="PS50004"/>
    </source>
</evidence>
<comment type="catalytic activity">
    <reaction evidence="12">
        <text>a 1,2-diacyl-sn-glycero-3-phospho-L-serine + H(+) = a 1,2-diacyl-sn-glycero-3-phosphoethanolamine + CO2</text>
        <dbReference type="Rhea" id="RHEA:20828"/>
        <dbReference type="ChEBI" id="CHEBI:15378"/>
        <dbReference type="ChEBI" id="CHEBI:16526"/>
        <dbReference type="ChEBI" id="CHEBI:57262"/>
        <dbReference type="ChEBI" id="CHEBI:64612"/>
        <dbReference type="EC" id="4.1.1.65"/>
    </reaction>
</comment>
<keyword evidence="6 12" id="KW-0472">Membrane</keyword>
<feature type="region of interest" description="Disordered" evidence="13">
    <location>
        <begin position="199"/>
        <end position="224"/>
    </location>
</feature>
<dbReference type="InterPro" id="IPR033177">
    <property type="entry name" value="PSD-B"/>
</dbReference>
<keyword evidence="9 12" id="KW-0456">Lyase</keyword>
<dbReference type="GO" id="GO:0016540">
    <property type="term" value="P:protein autoprocessing"/>
    <property type="evidence" value="ECO:0007669"/>
    <property type="project" value="UniProtKB-UniRule"/>
</dbReference>
<feature type="compositionally biased region" description="Low complexity" evidence="13">
    <location>
        <begin position="839"/>
        <end position="850"/>
    </location>
</feature>
<comment type="subcellular location">
    <subcellularLocation>
        <location evidence="12">Golgi apparatus membrane</location>
        <topology evidence="12">Peripheral membrane protein</topology>
        <orientation evidence="12">Cytoplasmic side</orientation>
    </subcellularLocation>
    <subcellularLocation>
        <location evidence="12">Endosome membrane</location>
        <topology evidence="12">Peripheral membrane protein</topology>
        <orientation evidence="12">Cytoplasmic side</orientation>
    </subcellularLocation>
</comment>
<keyword evidence="11 12" id="KW-0670">Pyruvate</keyword>
<feature type="compositionally biased region" description="Basic residues" evidence="13">
    <location>
        <begin position="465"/>
        <end position="480"/>
    </location>
</feature>
<feature type="compositionally biased region" description="Low complexity" evidence="13">
    <location>
        <begin position="146"/>
        <end position="159"/>
    </location>
</feature>
<dbReference type="EMBL" id="KZ819286">
    <property type="protein sequence ID" value="PWO00155.1"/>
    <property type="molecule type" value="Genomic_DNA"/>
</dbReference>
<dbReference type="PROSITE" id="PS50004">
    <property type="entry name" value="C2"/>
    <property type="match status" value="2"/>
</dbReference>
<feature type="active site" description="Charge relay system; for autoendoproteolytic cleavage activity" evidence="12">
    <location>
        <position position="1195"/>
    </location>
</feature>
<dbReference type="Gene3D" id="2.60.40.150">
    <property type="entry name" value="C2 domain"/>
    <property type="match status" value="2"/>
</dbReference>
<proteinExistence type="inferred from homology"/>
<protein>
    <recommendedName>
        <fullName evidence="12">Phosphatidylserine decarboxylase proenzyme 2</fullName>
        <ecNumber evidence="12">4.1.1.65</ecNumber>
    </recommendedName>
    <component>
        <recommendedName>
            <fullName evidence="12">Phosphatidylserine decarboxylase 2 beta chain</fullName>
        </recommendedName>
    </component>
    <component>
        <recommendedName>
            <fullName evidence="12">Phosphatidylserine decarboxylase 2 alpha chain</fullName>
        </recommendedName>
    </component>
</protein>
<dbReference type="PANTHER" id="PTHR10067:SF17">
    <property type="entry name" value="PHOSPHATIDYLSERINE DECARBOXYLASE PROENZYME 2"/>
    <property type="match status" value="1"/>
</dbReference>
<evidence type="ECO:0000256" key="9">
    <source>
        <dbReference type="ARBA" id="ARBA00023239"/>
    </source>
</evidence>
<dbReference type="UniPathway" id="UPA00558">
    <property type="reaction ID" value="UER00616"/>
</dbReference>
<comment type="cofactor">
    <cofactor evidence="12">
        <name>pyruvate</name>
        <dbReference type="ChEBI" id="CHEBI:15361"/>
    </cofactor>
    <text evidence="12">Binds 1 pyruvoyl group covalently per subunit.</text>
</comment>
<dbReference type="Pfam" id="PF00168">
    <property type="entry name" value="C2"/>
    <property type="match status" value="3"/>
</dbReference>
<dbReference type="InterPro" id="IPR011992">
    <property type="entry name" value="EF-hand-dom_pair"/>
</dbReference>
<evidence type="ECO:0000313" key="17">
    <source>
        <dbReference type="Proteomes" id="UP000245946"/>
    </source>
</evidence>
<feature type="site" description="Cleavage (non-hydrolytic); by autocatalysis" evidence="12">
    <location>
        <begin position="1194"/>
        <end position="1195"/>
    </location>
</feature>
<dbReference type="GO" id="GO:0004609">
    <property type="term" value="F:phosphatidylserine decarboxylase activity"/>
    <property type="evidence" value="ECO:0007669"/>
    <property type="project" value="UniProtKB-UniRule"/>
</dbReference>
<comment type="PTM">
    <text evidence="12">Is synthesized initially as an inactive proenzyme. Formation of the active enzyme involves a self-maturation process in which the active site pyruvoyl group is generated from an internal serine residue via an autocatalytic post-translational modification. Two non-identical subunits are generated from the proenzyme in this reaction, and the pyruvate is formed at the N-terminus of the alpha chain, which is derived from the carboxyl end of the proenzyme. The autoendoproteolytic cleavage occurs by a canonical serine protease mechanism, in which the side chain hydroxyl group of the serine supplies its oxygen atom to form the C-terminus of the beta chain, while the remainder of the serine residue undergoes an oxidative deamination to produce ammonia and the pyruvoyl prosthetic group on the alpha chain. During this reaction, the Ser that is part of the protease active site of the proenzyme becomes the pyruvoyl prosthetic group, which constitutes an essential element of the active site of the mature decarboxylase.</text>
</comment>
<feature type="chain" id="PRO_5023262903" description="Phosphatidylserine decarboxylase 2 beta chain" evidence="12">
    <location>
        <begin position="1"/>
        <end position="1194"/>
    </location>
</feature>
<feature type="region of interest" description="Disordered" evidence="13">
    <location>
        <begin position="119"/>
        <end position="168"/>
    </location>
</feature>
<comment type="function">
    <text evidence="12">Catalyzes the formation of phosphatidylethanolamine (PtdEtn) from phosphatidylserine (PtdSer). Plays a central role in phospholipid metabolism and in the interorganelle trafficking of phosphatidylserine.</text>
</comment>
<name>A0A316ZGL1_9BASI</name>
<dbReference type="InterPro" id="IPR002048">
    <property type="entry name" value="EF_hand_dom"/>
</dbReference>
<feature type="compositionally biased region" description="Low complexity" evidence="13">
    <location>
        <begin position="400"/>
        <end position="415"/>
    </location>
</feature>
<dbReference type="PANTHER" id="PTHR10067">
    <property type="entry name" value="PHOSPHATIDYLSERINE DECARBOXYLASE"/>
    <property type="match status" value="1"/>
</dbReference>
<dbReference type="GO" id="GO:0000139">
    <property type="term" value="C:Golgi membrane"/>
    <property type="evidence" value="ECO:0007669"/>
    <property type="project" value="UniProtKB-SubCell"/>
</dbReference>
<keyword evidence="17" id="KW-1185">Reference proteome</keyword>
<feature type="compositionally biased region" description="Acidic residues" evidence="13">
    <location>
        <begin position="340"/>
        <end position="379"/>
    </location>
</feature>
<evidence type="ECO:0000256" key="12">
    <source>
        <dbReference type="HAMAP-Rule" id="MF_03209"/>
    </source>
</evidence>
<evidence type="ECO:0000256" key="6">
    <source>
        <dbReference type="ARBA" id="ARBA00023136"/>
    </source>
</evidence>
<feature type="active site" description="Charge relay system; for autoendoproteolytic cleavage activity" evidence="12">
    <location>
        <position position="1051"/>
    </location>
</feature>
<dbReference type="InterPro" id="IPR018247">
    <property type="entry name" value="EF_Hand_1_Ca_BS"/>
</dbReference>
<sequence>MVPPLFKGRRAAHDSETPEAAPAAVAGNGSSTAAASASAPAAILRVQLLRARGLAAMDRNGKSDPFVIVSIPGASARRGNSDYRRRSAVRRQTCEPEWSGKDEALFDFDIAPEWLAGAGADSREASAERELERSDADEGEPSSHVAAAAADPHLIAPLATPRPKPSRRISDAAGKILTAPVRIGARGAAAGARGAVAGARAVGRRRKPRPMRNPGGSGAALQSPAGPQVGALEFVVWDKDKWSANDYMGEVSLPIEDWCKGDCAWESQEPMWLPLVSSRRSAGAEGQIQVRVGFVAVPGSPPLEQVYASLLASIHAVGGAPVRSVPADQSVGMVEPGEAFLDDGLDSGDESEEMEELASDTDGESATDEDEATTTDADSDAGIFDEHFKSVVRSSPAPLATAEPTPGAVEAAAAAPPAPPLALPEAQQPPRGKFRRRLTRGISSRGASGTATPLTGDEGQPEPRKTRKRIKGPRKPRTRRSKNDEYSFRAASSDIIGIVQMEIKSASDLPRWKNSLGTGFDMDPMVVASFSEKIWRTRVQRHTLNPVFDQKLIFHVRRHEAHWTTKLAVYDWDRLSSHDHVGGAEVRVAELIEAAPKPDPATQLYPEDEDGQRPMQRFELDLTSGGAKQESVGAKHRPKLVVEAKFTPYAALRQRFWRQMLHNYDTNDSKTISSLELASMLDSLGSTLNAQTINDFWARAQKTPDVDELTFDEAVAALEAEVNKPWEEKRVAENHTSASSGAITPALLEQQGDGMDFSGPNAPTAGEPAIARLAVPAPVSSLDPPGPGEPGNAPSVRPLYKRATSSVSSTDVVSRDMSQVSLGSGSSGDGIRPPPVRGASNSSSTSASKTESADKERVILLKSCPMCHMPRLKRKAEVDIITHLAVCASQDWRRVDTLMVSNFVTASQAQKKWYTKVLTKISQGQYKIGADSANIIVQDRETGELLEEKMAVYVRLGIRLLYRGASSRMEGQRIKRMLYNMSVKQGVKFNSPASAREISSFIAFHRLNMAEVAEPLENFKTFNEFFYRKLKPDARPNDEPQNGGRLVSGADCRMHAFESVSDSKQFWIKGRHFTVPQLLGETFRGRETFTDGPLAIFRLAPQDYHRYHCPFDGTVKAIQHIPGEYYTVNPQAIRSVVDVYVENVRTVIEFETTHFGTVFYVCIGAMMVGSIELTIKEGDTLRRGDEVGYFAFGGSTILLVFEKGSVTFDEDILESSRAACESLVKVGHGIGRAAASDAAAA</sequence>
<comment type="pathway">
    <text evidence="1">Lipid metabolism.</text>
</comment>
<comment type="similarity">
    <text evidence="12">Belongs to the phosphatidylserine decarboxylase family. PSD-B subfamily. Eukaryotic type II sub-subfamily.</text>
</comment>
<keyword evidence="10 12" id="KW-1208">Phospholipid metabolism</keyword>
<evidence type="ECO:0000313" key="16">
    <source>
        <dbReference type="EMBL" id="PWO00155.1"/>
    </source>
</evidence>
<comment type="pathway">
    <text evidence="12">Phospholipid metabolism; phosphatidylethanolamine biosynthesis; phosphatidylethanolamine from CDP-diacylglycerol: step 2/2.</text>
</comment>
<feature type="region of interest" description="Disordered" evidence="13">
    <location>
        <begin position="777"/>
        <end position="854"/>
    </location>
</feature>
<evidence type="ECO:0000256" key="13">
    <source>
        <dbReference type="SAM" id="MobiDB-lite"/>
    </source>
</evidence>
<evidence type="ECO:0000256" key="3">
    <source>
        <dbReference type="ARBA" id="ARBA00022793"/>
    </source>
</evidence>
<feature type="region of interest" description="Disordered" evidence="13">
    <location>
        <begin position="1"/>
        <end position="31"/>
    </location>
</feature>
<dbReference type="GO" id="GO:0010008">
    <property type="term" value="C:endosome membrane"/>
    <property type="evidence" value="ECO:0007669"/>
    <property type="project" value="UniProtKB-SubCell"/>
</dbReference>
<feature type="active site" description="Schiff-base intermediate with substrate; via pyruvic acid; for decarboxylase activity" evidence="12">
    <location>
        <position position="1195"/>
    </location>
</feature>
<dbReference type="EC" id="4.1.1.65" evidence="12"/>
<reference evidence="16 17" key="1">
    <citation type="journal article" date="2018" name="Mol. Biol. Evol.">
        <title>Broad Genomic Sampling Reveals a Smut Pathogenic Ancestry of the Fungal Clade Ustilaginomycotina.</title>
        <authorList>
            <person name="Kijpornyongpan T."/>
            <person name="Mondo S.J."/>
            <person name="Barry K."/>
            <person name="Sandor L."/>
            <person name="Lee J."/>
            <person name="Lipzen A."/>
            <person name="Pangilinan J."/>
            <person name="LaButti K."/>
            <person name="Hainaut M."/>
            <person name="Henrissat B."/>
            <person name="Grigoriev I.V."/>
            <person name="Spatafora J.W."/>
            <person name="Aime M.C."/>
        </authorList>
    </citation>
    <scope>NUCLEOTIDE SEQUENCE [LARGE SCALE GENOMIC DNA]</scope>
    <source>
        <strain evidence="16 17">MCA 4186</strain>
    </source>
</reference>
<dbReference type="Gene3D" id="1.10.238.10">
    <property type="entry name" value="EF-hand"/>
    <property type="match status" value="1"/>
</dbReference>
<accession>A0A316ZGL1</accession>
<comment type="domain">
    <text evidence="12">The C2 domains have an essential, but non-catalytic function. They may facilitate interactions with other proteins and are required for lipid transport function.</text>
</comment>
<dbReference type="NCBIfam" id="TIGR00163">
    <property type="entry name" value="PS_decarb"/>
    <property type="match status" value="1"/>
</dbReference>
<keyword evidence="12" id="KW-0333">Golgi apparatus</keyword>
<keyword evidence="5 12" id="KW-0443">Lipid metabolism</keyword>
<dbReference type="HAMAP" id="MF_00663">
    <property type="entry name" value="PS_decarb_PSD_B_type2"/>
    <property type="match status" value="1"/>
</dbReference>
<evidence type="ECO:0000256" key="11">
    <source>
        <dbReference type="ARBA" id="ARBA00023317"/>
    </source>
</evidence>
<dbReference type="SUPFAM" id="SSF47473">
    <property type="entry name" value="EF-hand"/>
    <property type="match status" value="1"/>
</dbReference>
<dbReference type="GO" id="GO:0005509">
    <property type="term" value="F:calcium ion binding"/>
    <property type="evidence" value="ECO:0007669"/>
    <property type="project" value="InterPro"/>
</dbReference>
<keyword evidence="12" id="KW-0967">Endosome</keyword>
<feature type="domain" description="EF-hand" evidence="15">
    <location>
        <begin position="652"/>
        <end position="687"/>
    </location>
</feature>
<dbReference type="PROSITE" id="PS50222">
    <property type="entry name" value="EF_HAND_2"/>
    <property type="match status" value="1"/>
</dbReference>
<evidence type="ECO:0000256" key="5">
    <source>
        <dbReference type="ARBA" id="ARBA00023098"/>
    </source>
</evidence>
<keyword evidence="3 12" id="KW-0210">Decarboxylase</keyword>
<feature type="domain" description="C2" evidence="14">
    <location>
        <begin position="25"/>
        <end position="273"/>
    </location>
</feature>
<evidence type="ECO:0000256" key="4">
    <source>
        <dbReference type="ARBA" id="ARBA00022837"/>
    </source>
</evidence>
<dbReference type="InterPro" id="IPR003817">
    <property type="entry name" value="PS_Dcarbxylase"/>
</dbReference>
<dbReference type="OrthoDB" id="67700at2759"/>
<evidence type="ECO:0000256" key="10">
    <source>
        <dbReference type="ARBA" id="ARBA00023264"/>
    </source>
</evidence>
<evidence type="ECO:0000256" key="1">
    <source>
        <dbReference type="ARBA" id="ARBA00005189"/>
    </source>
</evidence>